<feature type="transmembrane region" description="Helical" evidence="8">
    <location>
        <begin position="65"/>
        <end position="88"/>
    </location>
</feature>
<organism evidence="9 10">
    <name type="scientific">Komagataella phaffii (strain ATCC 76273 / CBS 7435 / CECT 11047 / NRRL Y-11430 / Wegner 21-1)</name>
    <name type="common">Yeast</name>
    <name type="synonym">Pichia pastoris</name>
    <dbReference type="NCBI Taxonomy" id="981350"/>
    <lineage>
        <taxon>Eukaryota</taxon>
        <taxon>Fungi</taxon>
        <taxon>Dikarya</taxon>
        <taxon>Ascomycota</taxon>
        <taxon>Saccharomycotina</taxon>
        <taxon>Pichiomycetes</taxon>
        <taxon>Pichiales</taxon>
        <taxon>Pichiaceae</taxon>
        <taxon>Komagataella</taxon>
    </lineage>
</organism>
<dbReference type="PIRSF" id="PIRSF002744">
    <property type="entry name" value="Pur-cyt_permease"/>
    <property type="match status" value="1"/>
</dbReference>
<evidence type="ECO:0000313" key="10">
    <source>
        <dbReference type="Proteomes" id="UP000006853"/>
    </source>
</evidence>
<dbReference type="InterPro" id="IPR001248">
    <property type="entry name" value="Pur-cyt_permease"/>
</dbReference>
<evidence type="ECO:0000256" key="5">
    <source>
        <dbReference type="ARBA" id="ARBA00022989"/>
    </source>
</evidence>
<dbReference type="Pfam" id="PF02133">
    <property type="entry name" value="Transp_cyt_pur"/>
    <property type="match status" value="1"/>
</dbReference>
<protein>
    <submittedName>
        <fullName evidence="9">Vitamin B6 transporter</fullName>
    </submittedName>
</protein>
<reference evidence="9 10" key="3">
    <citation type="journal article" date="2016" name="FEMS Yeast Res.">
        <title>Curation of the genome annotation of Pichia pastoris (Komagataella phaffii) CBS7435 from gene level to protein function.</title>
        <authorList>
            <person name="Valli M."/>
            <person name="Tatto N.E."/>
            <person name="Peymann A."/>
            <person name="Gruber C."/>
            <person name="Landes N."/>
            <person name="Ekker H."/>
            <person name="Thallinger G.G."/>
            <person name="Mattanovich D."/>
            <person name="Gasser B."/>
            <person name="Graf A.B."/>
        </authorList>
    </citation>
    <scope>GENOME REANNOTATION</scope>
    <source>
        <strain evidence="9 10">ATCC 76273 / CBS 7435 / CECT 11047 / NRRL Y-11430 / Wegner 21-1</strain>
    </source>
</reference>
<keyword evidence="3" id="KW-0813">Transport</keyword>
<evidence type="ECO:0000256" key="4">
    <source>
        <dbReference type="ARBA" id="ARBA00022692"/>
    </source>
</evidence>
<feature type="transmembrane region" description="Helical" evidence="8">
    <location>
        <begin position="472"/>
        <end position="495"/>
    </location>
</feature>
<evidence type="ECO:0000256" key="3">
    <source>
        <dbReference type="ARBA" id="ARBA00022448"/>
    </source>
</evidence>
<keyword evidence="5 8" id="KW-1133">Transmembrane helix</keyword>
<feature type="transmembrane region" description="Helical" evidence="8">
    <location>
        <begin position="178"/>
        <end position="200"/>
    </location>
</feature>
<dbReference type="PANTHER" id="PTHR31806">
    <property type="entry name" value="PURINE-CYTOSINE PERMEASE FCY2-RELATED"/>
    <property type="match status" value="1"/>
</dbReference>
<evidence type="ECO:0000256" key="8">
    <source>
        <dbReference type="SAM" id="Phobius"/>
    </source>
</evidence>
<dbReference type="AlphaFoldDB" id="F2QM34"/>
<feature type="transmembrane region" description="Helical" evidence="8">
    <location>
        <begin position="277"/>
        <end position="301"/>
    </location>
</feature>
<evidence type="ECO:0000256" key="7">
    <source>
        <dbReference type="SAM" id="MobiDB-lite"/>
    </source>
</evidence>
<keyword evidence="6 8" id="KW-0472">Membrane</keyword>
<gene>
    <name evidence="9" type="primary">TPN1</name>
    <name evidence="9" type="ordered locus">PP7435_Chr1-0156</name>
</gene>
<evidence type="ECO:0000256" key="2">
    <source>
        <dbReference type="ARBA" id="ARBA00008974"/>
    </source>
</evidence>
<dbReference type="EMBL" id="FR839628">
    <property type="protein sequence ID" value="CCA36322.1"/>
    <property type="molecule type" value="Genomic_DNA"/>
</dbReference>
<feature type="transmembrane region" description="Helical" evidence="8">
    <location>
        <begin position="507"/>
        <end position="525"/>
    </location>
</feature>
<evidence type="ECO:0000256" key="6">
    <source>
        <dbReference type="ARBA" id="ARBA00023136"/>
    </source>
</evidence>
<feature type="transmembrane region" description="Helical" evidence="8">
    <location>
        <begin position="140"/>
        <end position="158"/>
    </location>
</feature>
<dbReference type="InterPro" id="IPR026030">
    <property type="entry name" value="Pur-cyt_permease_Fcy2/21/22"/>
</dbReference>
<feature type="transmembrane region" description="Helical" evidence="8">
    <location>
        <begin position="100"/>
        <end position="119"/>
    </location>
</feature>
<name>F2QM34_KOMPC</name>
<proteinExistence type="inferred from homology"/>
<comment type="subcellular location">
    <subcellularLocation>
        <location evidence="1">Membrane</location>
        <topology evidence="1">Multi-pass membrane protein</topology>
    </subcellularLocation>
</comment>
<evidence type="ECO:0000256" key="1">
    <source>
        <dbReference type="ARBA" id="ARBA00004141"/>
    </source>
</evidence>
<dbReference type="Proteomes" id="UP000006853">
    <property type="component" value="Chromosome 1"/>
</dbReference>
<feature type="transmembrane region" description="Helical" evidence="8">
    <location>
        <begin position="333"/>
        <end position="352"/>
    </location>
</feature>
<dbReference type="GO" id="GO:0000329">
    <property type="term" value="C:fungal-type vacuole membrane"/>
    <property type="evidence" value="ECO:0007669"/>
    <property type="project" value="TreeGrafter"/>
</dbReference>
<feature type="transmembrane region" description="Helical" evidence="8">
    <location>
        <begin position="246"/>
        <end position="270"/>
    </location>
</feature>
<feature type="transmembrane region" description="Helical" evidence="8">
    <location>
        <begin position="398"/>
        <end position="418"/>
    </location>
</feature>
<sequence>MEKKASSDLELETDSKISETEKRGPVSKLLNGLNYVSKKLDSFGGESTGIERVSPDQRRTNMTRIIIHVMGLWLSGCGGITSMSSFFLGPLIFGLGFKDSMISGLVSCTLGCLLAAYCSTMGPRSGLRQIVSARLFFGPWAVRFPALISAIGFVGWSVTNCVLGGQILYSVSNDKLPIEIGIVIISMISLVIAIFGIRILLHTETLISIPVFTVLILLYIIGSNEYPNYLNTVSIGDTMTIRGNFLSFFALGFSVTATWGGCASDYYTLLPENTNQLFVFFMTFFAIWIPSFTGAVLSILLGNAATVHEPWLEAYTNNSLGGLLHEIFSRWNGFGMFLLVIFFLSLITNNIINTYSGALELQLIGGPLSYFPRWFLSVVMVVIFMVCSLAGRDQFATILSNFLPMLGYWISIYFTLLLEENVIFRSNKTLIKLYQYEFSTIPGEKQDLLEGKSRPYYNFDIYLSRDRLTHGFASSLAFCFGVVGAICGMCQVYYIGPIASKIGSHGADLGMWLAIGFTAVTYPVFRYIELKKFDDSSAVIGIVNTLFRSIMISYGSPQS</sequence>
<dbReference type="GO" id="GO:0005886">
    <property type="term" value="C:plasma membrane"/>
    <property type="evidence" value="ECO:0007669"/>
    <property type="project" value="TreeGrafter"/>
</dbReference>
<keyword evidence="4 8" id="KW-0812">Transmembrane</keyword>
<evidence type="ECO:0000313" key="9">
    <source>
        <dbReference type="EMBL" id="CCA36322.1"/>
    </source>
</evidence>
<dbReference type="HOGENOM" id="CLU_026016_2_1_1"/>
<reference key="2">
    <citation type="submission" date="2011-04" db="EMBL/GenBank/DDBJ databases">
        <title>High-quality genome sequence of Pichia pastoris CBS 7435.</title>
        <authorList>
            <person name="Kueberl A."/>
            <person name="Schneider J."/>
            <person name="Thallinger G.G."/>
            <person name="Anderl I."/>
            <person name="Wibberg D."/>
            <person name="Hajek T."/>
            <person name="Jaenicke S."/>
            <person name="Brinkrolf K."/>
            <person name="Goesmann A."/>
            <person name="Szczepanowski R."/>
            <person name="Puehler A."/>
            <person name="Schwab H."/>
            <person name="Glieder A."/>
            <person name="Pichler H."/>
        </authorList>
    </citation>
    <scope>NUCLEOTIDE SEQUENCE</scope>
    <source>
        <strain>CBS 7435</strain>
    </source>
</reference>
<dbReference type="Gene3D" id="1.10.4160.10">
    <property type="entry name" value="Hydantoin permease"/>
    <property type="match status" value="1"/>
</dbReference>
<keyword evidence="10" id="KW-1185">Reference proteome</keyword>
<comment type="similarity">
    <text evidence="2">Belongs to the purine-cytosine permease (2.A.39) family.</text>
</comment>
<feature type="transmembrane region" description="Helical" evidence="8">
    <location>
        <begin position="373"/>
        <end position="392"/>
    </location>
</feature>
<feature type="transmembrane region" description="Helical" evidence="8">
    <location>
        <begin position="207"/>
        <end position="226"/>
    </location>
</feature>
<feature type="region of interest" description="Disordered" evidence="7">
    <location>
        <begin position="1"/>
        <end position="23"/>
    </location>
</feature>
<dbReference type="PANTHER" id="PTHR31806:SF17">
    <property type="entry name" value="VITAMIN B6 TRANSPORTER TPN1"/>
    <property type="match status" value="1"/>
</dbReference>
<dbReference type="GO" id="GO:0022857">
    <property type="term" value="F:transmembrane transporter activity"/>
    <property type="evidence" value="ECO:0007669"/>
    <property type="project" value="InterPro"/>
</dbReference>
<accession>F2QM34</accession>
<reference evidence="9 10" key="1">
    <citation type="journal article" date="2011" name="J. Biotechnol.">
        <title>High-quality genome sequence of Pichia pastoris CBS7435.</title>
        <authorList>
            <person name="Kuberl A."/>
            <person name="Schneider J."/>
            <person name="Thallinger G.G."/>
            <person name="Anderl I."/>
            <person name="Wibberg D."/>
            <person name="Hajek T."/>
            <person name="Jaenicke S."/>
            <person name="Brinkrolf K."/>
            <person name="Goesmann A."/>
            <person name="Szczepanowski R."/>
            <person name="Puhler A."/>
            <person name="Schwab H."/>
            <person name="Glieder A."/>
            <person name="Pichler H."/>
        </authorList>
    </citation>
    <scope>NUCLEOTIDE SEQUENCE [LARGE SCALE GENOMIC DNA]</scope>
    <source>
        <strain evidence="10">ATCC 76273 / CBS 7435 / CECT 11047 / NRRL Y-11430 / Wegner 21-1</strain>
    </source>
</reference>